<name>A0A0B7G2R8_THACB</name>
<dbReference type="InterPro" id="IPR006703">
    <property type="entry name" value="G_AIG1"/>
</dbReference>
<feature type="coiled-coil region" evidence="2">
    <location>
        <begin position="425"/>
        <end position="466"/>
    </location>
</feature>
<dbReference type="SUPFAM" id="SSF52540">
    <property type="entry name" value="P-loop containing nucleoside triphosphate hydrolases"/>
    <property type="match status" value="1"/>
</dbReference>
<evidence type="ECO:0000313" key="4">
    <source>
        <dbReference type="EMBL" id="CEL62783.1"/>
    </source>
</evidence>
<dbReference type="Pfam" id="PF04548">
    <property type="entry name" value="AIG1"/>
    <property type="match status" value="1"/>
</dbReference>
<sequence length="580" mass="65307">MTETTIPDTINKAQHDPHLAGEVEPEIPSMYALDKKSPLKLPRKKKALTILLVGETGSGKTSFLSLLLNLLKGNGPFDLTEQHDTNTESGLDTTQSQTIGARLYPFTTAGGIEFQIIDTPGLADTRGMDENSKHKERIFSAVKELITRIDAVMLVINRRNERLSASTSYTLETLATLFPRSIENNIGIIFTNTDLYGGLNFNMNALPLGLRAAKSWRLENPLSKYKDYLGRMRELTEAQKKESPQARRLLEDYEGVVETLDNWFAWLDSQEAVPTKAIIDLYHKSNEIESRLFDTTLSLENLPRLRKALRDLVGDLEGVERSRTLLAEVRNKEPPKIWHSTETTNYNTICLARDCHKNCHTQCNLELGDPEYLGGWCKVFKTLGVPNRLIPLKSDASVTCSKCGHEASDHRNYQRLYELKQNEVYEAVVRNLQDTQLSIERLKEDKARLEREIETIEHDIEESRLKIPRMVEEMNGVSLSPNYAGYIRSAIGLFEHRKKQLESRADSDEDLWAVNKGLATFKAHLLLVKNAASSRVISASSEVVAYGKRAIGGGRKPSTMPARFSASLDGWEAQEFGSII</sequence>
<accession>A0A0B7G2R8</accession>
<dbReference type="Proteomes" id="UP000059188">
    <property type="component" value="Unassembled WGS sequence"/>
</dbReference>
<keyword evidence="2" id="KW-0175">Coiled coil</keyword>
<evidence type="ECO:0000259" key="3">
    <source>
        <dbReference type="Pfam" id="PF04548"/>
    </source>
</evidence>
<keyword evidence="1" id="KW-0547">Nucleotide-binding</keyword>
<evidence type="ECO:0000256" key="1">
    <source>
        <dbReference type="ARBA" id="ARBA00022741"/>
    </source>
</evidence>
<keyword evidence="5" id="KW-1185">Reference proteome</keyword>
<protein>
    <recommendedName>
        <fullName evidence="3">AIG1-type G domain-containing protein</fullName>
    </recommendedName>
</protein>
<dbReference type="OrthoDB" id="2611327at2759"/>
<dbReference type="PROSITE" id="PS00675">
    <property type="entry name" value="SIGMA54_INTERACT_1"/>
    <property type="match status" value="1"/>
</dbReference>
<evidence type="ECO:0000256" key="2">
    <source>
        <dbReference type="SAM" id="Coils"/>
    </source>
</evidence>
<dbReference type="PANTHER" id="PTHR32046:SF12">
    <property type="entry name" value="AIG1-TYPE G DOMAIN-CONTAINING PROTEIN"/>
    <property type="match status" value="1"/>
</dbReference>
<dbReference type="InterPro" id="IPR027417">
    <property type="entry name" value="P-loop_NTPase"/>
</dbReference>
<dbReference type="AlphaFoldDB" id="A0A0B7G2R8"/>
<evidence type="ECO:0000313" key="5">
    <source>
        <dbReference type="Proteomes" id="UP000059188"/>
    </source>
</evidence>
<dbReference type="PANTHER" id="PTHR32046">
    <property type="entry name" value="G DOMAIN-CONTAINING PROTEIN"/>
    <property type="match status" value="1"/>
</dbReference>
<dbReference type="Gene3D" id="3.40.50.300">
    <property type="entry name" value="P-loop containing nucleotide triphosphate hydrolases"/>
    <property type="match status" value="1"/>
</dbReference>
<organism evidence="4 5">
    <name type="scientific">Thanatephorus cucumeris (strain AG1-IB / isolate 7/3/14)</name>
    <name type="common">Lettuce bottom rot fungus</name>
    <name type="synonym">Rhizoctonia solani</name>
    <dbReference type="NCBI Taxonomy" id="1108050"/>
    <lineage>
        <taxon>Eukaryota</taxon>
        <taxon>Fungi</taxon>
        <taxon>Dikarya</taxon>
        <taxon>Basidiomycota</taxon>
        <taxon>Agaricomycotina</taxon>
        <taxon>Agaricomycetes</taxon>
        <taxon>Cantharellales</taxon>
        <taxon>Ceratobasidiaceae</taxon>
        <taxon>Rhizoctonia</taxon>
        <taxon>Rhizoctonia solani AG-1</taxon>
    </lineage>
</organism>
<reference evidence="4 5" key="1">
    <citation type="submission" date="2014-11" db="EMBL/GenBank/DDBJ databases">
        <authorList>
            <person name="Wibberg Daniel"/>
        </authorList>
    </citation>
    <scope>NUCLEOTIDE SEQUENCE [LARGE SCALE GENOMIC DNA]</scope>
    <source>
        <strain evidence="4">Rhizoctonia solani AG1-IB 7/3/14</strain>
    </source>
</reference>
<dbReference type="EMBL" id="LN679169">
    <property type="protein sequence ID" value="CEL62783.1"/>
    <property type="molecule type" value="Genomic_DNA"/>
</dbReference>
<dbReference type="InterPro" id="IPR025662">
    <property type="entry name" value="Sigma_54_int_dom_ATP-bd_1"/>
</dbReference>
<dbReference type="STRING" id="1108050.A0A0B7G2R8"/>
<feature type="domain" description="AIG1-type G" evidence="3">
    <location>
        <begin position="48"/>
        <end position="258"/>
    </location>
</feature>
<dbReference type="GO" id="GO:0005525">
    <property type="term" value="F:GTP binding"/>
    <property type="evidence" value="ECO:0007669"/>
    <property type="project" value="InterPro"/>
</dbReference>
<proteinExistence type="predicted"/>
<dbReference type="CDD" id="cd00882">
    <property type="entry name" value="Ras_like_GTPase"/>
    <property type="match status" value="1"/>
</dbReference>
<gene>
    <name evidence="4" type="ORF">RSOLAG1IB_10475</name>
</gene>